<evidence type="ECO:0000313" key="1">
    <source>
        <dbReference type="EMBL" id="KAG5606855.1"/>
    </source>
</evidence>
<protein>
    <submittedName>
        <fullName evidence="1">Uncharacterized protein</fullName>
    </submittedName>
</protein>
<evidence type="ECO:0000313" key="2">
    <source>
        <dbReference type="Proteomes" id="UP000824120"/>
    </source>
</evidence>
<comment type="caution">
    <text evidence="1">The sequence shown here is derived from an EMBL/GenBank/DDBJ whole genome shotgun (WGS) entry which is preliminary data.</text>
</comment>
<dbReference type="EMBL" id="JACXVP010000005">
    <property type="protein sequence ID" value="KAG5606855.1"/>
    <property type="molecule type" value="Genomic_DNA"/>
</dbReference>
<organism evidence="1 2">
    <name type="scientific">Solanum commersonii</name>
    <name type="common">Commerson's wild potato</name>
    <name type="synonym">Commerson's nightshade</name>
    <dbReference type="NCBI Taxonomy" id="4109"/>
    <lineage>
        <taxon>Eukaryota</taxon>
        <taxon>Viridiplantae</taxon>
        <taxon>Streptophyta</taxon>
        <taxon>Embryophyta</taxon>
        <taxon>Tracheophyta</taxon>
        <taxon>Spermatophyta</taxon>
        <taxon>Magnoliopsida</taxon>
        <taxon>eudicotyledons</taxon>
        <taxon>Gunneridae</taxon>
        <taxon>Pentapetalae</taxon>
        <taxon>asterids</taxon>
        <taxon>lamiids</taxon>
        <taxon>Solanales</taxon>
        <taxon>Solanaceae</taxon>
        <taxon>Solanoideae</taxon>
        <taxon>Solaneae</taxon>
        <taxon>Solanum</taxon>
    </lineage>
</organism>
<feature type="non-terminal residue" evidence="1">
    <location>
        <position position="100"/>
    </location>
</feature>
<keyword evidence="2" id="KW-1185">Reference proteome</keyword>
<dbReference type="AlphaFoldDB" id="A0A9J5Z4P0"/>
<name>A0A9J5Z4P0_SOLCO</name>
<gene>
    <name evidence="1" type="ORF">H5410_028347</name>
</gene>
<accession>A0A9J5Z4P0</accession>
<proteinExistence type="predicted"/>
<dbReference type="Proteomes" id="UP000824120">
    <property type="component" value="Chromosome 5"/>
</dbReference>
<sequence>MEYLKCKFSVVFDDANVEVKFDTKTIHKRENFSNLGLSSRVVGTSMIISQSHLGDMDEIEAYPLRLLKCGCGLYDTQDEGSEIEMAWACVEKVHRCPSEE</sequence>
<reference evidence="1 2" key="1">
    <citation type="submission" date="2020-09" db="EMBL/GenBank/DDBJ databases">
        <title>De no assembly of potato wild relative species, Solanum commersonii.</title>
        <authorList>
            <person name="Cho K."/>
        </authorList>
    </citation>
    <scope>NUCLEOTIDE SEQUENCE [LARGE SCALE GENOMIC DNA]</scope>
    <source>
        <strain evidence="1">LZ3.2</strain>
        <tissue evidence="1">Leaf</tissue>
    </source>
</reference>